<keyword evidence="2" id="KW-1185">Reference proteome</keyword>
<dbReference type="AlphaFoldDB" id="A0A8J8T523"/>
<accession>A0A8J8T523</accession>
<gene>
    <name evidence="1" type="ORF">FGO68_gene9641</name>
</gene>
<evidence type="ECO:0000313" key="1">
    <source>
        <dbReference type="EMBL" id="TNV82025.1"/>
    </source>
</evidence>
<organism evidence="1 2">
    <name type="scientific">Halteria grandinella</name>
    <dbReference type="NCBI Taxonomy" id="5974"/>
    <lineage>
        <taxon>Eukaryota</taxon>
        <taxon>Sar</taxon>
        <taxon>Alveolata</taxon>
        <taxon>Ciliophora</taxon>
        <taxon>Intramacronucleata</taxon>
        <taxon>Spirotrichea</taxon>
        <taxon>Stichotrichia</taxon>
        <taxon>Sporadotrichida</taxon>
        <taxon>Halteriidae</taxon>
        <taxon>Halteria</taxon>
    </lineage>
</organism>
<proteinExistence type="predicted"/>
<evidence type="ECO:0000313" key="2">
    <source>
        <dbReference type="Proteomes" id="UP000785679"/>
    </source>
</evidence>
<sequence>MTGLSNLRSLFLKFQLPNMVKAFSGPHKSLMSLTCIQIVPFTYCYEQFSLEEAMAIVEGKKYGIKFKAPFYRPRELIKRCSTAITIDTTEELKKQQRRISHPK</sequence>
<dbReference type="EMBL" id="RRYP01005450">
    <property type="protein sequence ID" value="TNV82025.1"/>
    <property type="molecule type" value="Genomic_DNA"/>
</dbReference>
<comment type="caution">
    <text evidence="1">The sequence shown here is derived from an EMBL/GenBank/DDBJ whole genome shotgun (WGS) entry which is preliminary data.</text>
</comment>
<name>A0A8J8T523_HALGN</name>
<protein>
    <submittedName>
        <fullName evidence="1">Uncharacterized protein</fullName>
    </submittedName>
</protein>
<dbReference type="Proteomes" id="UP000785679">
    <property type="component" value="Unassembled WGS sequence"/>
</dbReference>
<reference evidence="1" key="1">
    <citation type="submission" date="2019-06" db="EMBL/GenBank/DDBJ databases">
        <authorList>
            <person name="Zheng W."/>
        </authorList>
    </citation>
    <scope>NUCLEOTIDE SEQUENCE</scope>
    <source>
        <strain evidence="1">QDHG01</strain>
    </source>
</reference>